<protein>
    <submittedName>
        <fullName evidence="1">Uncharacterized protein</fullName>
    </submittedName>
</protein>
<comment type="caution">
    <text evidence="1">The sequence shown here is derived from an EMBL/GenBank/DDBJ whole genome shotgun (WGS) entry which is preliminary data.</text>
</comment>
<accession>A0ABU0LD19</accession>
<reference evidence="1 2" key="1">
    <citation type="submission" date="2023-07" db="EMBL/GenBank/DDBJ databases">
        <title>Genomic Encyclopedia of Type Strains, Phase IV (KMG-IV): sequencing the most valuable type-strain genomes for metagenomic binning, comparative biology and taxonomic classification.</title>
        <authorList>
            <person name="Goeker M."/>
        </authorList>
    </citation>
    <scope>NUCLEOTIDE SEQUENCE [LARGE SCALE GENOMIC DNA]</scope>
    <source>
        <strain evidence="1 2">DSM 3770</strain>
    </source>
</reference>
<organism evidence="1 2">
    <name type="scientific">Xanthobacter agilis</name>
    <dbReference type="NCBI Taxonomy" id="47492"/>
    <lineage>
        <taxon>Bacteria</taxon>
        <taxon>Pseudomonadati</taxon>
        <taxon>Pseudomonadota</taxon>
        <taxon>Alphaproteobacteria</taxon>
        <taxon>Hyphomicrobiales</taxon>
        <taxon>Xanthobacteraceae</taxon>
        <taxon>Xanthobacter</taxon>
    </lineage>
</organism>
<dbReference type="EMBL" id="JAUSVY010000003">
    <property type="protein sequence ID" value="MDQ0504960.1"/>
    <property type="molecule type" value="Genomic_DNA"/>
</dbReference>
<proteinExistence type="predicted"/>
<evidence type="ECO:0000313" key="1">
    <source>
        <dbReference type="EMBL" id="MDQ0504960.1"/>
    </source>
</evidence>
<dbReference type="Proteomes" id="UP001241747">
    <property type="component" value="Unassembled WGS sequence"/>
</dbReference>
<keyword evidence="2" id="KW-1185">Reference proteome</keyword>
<gene>
    <name evidence="1" type="ORF">QOZ94_001742</name>
</gene>
<dbReference type="RefSeq" id="WP_237344664.1">
    <property type="nucleotide sequence ID" value="NZ_JABWGX010000005.1"/>
</dbReference>
<sequence>MMELFYKAIPMGKIEVHSSPIKKNVGDRTRCSGFDKKNKCGCLAGDGAFVIAPDRFAQARQIVCNFSQSHGRAYFILRLMRILEFKLIPNCDQPADNGARSVVGLSHALMRVRPVTRVITFEIF</sequence>
<evidence type="ECO:0000313" key="2">
    <source>
        <dbReference type="Proteomes" id="UP001241747"/>
    </source>
</evidence>
<name>A0ABU0LD19_XANAG</name>